<evidence type="ECO:0000259" key="7">
    <source>
        <dbReference type="Pfam" id="PF05157"/>
    </source>
</evidence>
<keyword evidence="4 5" id="KW-0472">Membrane</keyword>
<accession>I2PYK2</accession>
<feature type="domain" description="Type II secretion system protein GspE N-terminal" evidence="7">
    <location>
        <begin position="12"/>
        <end position="89"/>
    </location>
</feature>
<organism evidence="8">
    <name type="scientific">Desulfovibrio sp. U5L</name>
    <dbReference type="NCBI Taxonomy" id="596152"/>
    <lineage>
        <taxon>Bacteria</taxon>
        <taxon>Pseudomonadati</taxon>
        <taxon>Thermodesulfobacteriota</taxon>
        <taxon>Desulfovibrionia</taxon>
        <taxon>Desulfovibrionales</taxon>
        <taxon>Desulfovibrionaceae</taxon>
        <taxon>Desulfovibrio</taxon>
    </lineage>
</organism>
<evidence type="ECO:0000256" key="2">
    <source>
        <dbReference type="ARBA" id="ARBA00022692"/>
    </source>
</evidence>
<comment type="subcellular location">
    <subcellularLocation>
        <location evidence="1">Endomembrane system</location>
        <topology evidence="1">Multi-pass membrane protein</topology>
    </subcellularLocation>
</comment>
<feature type="transmembrane region" description="Helical" evidence="5">
    <location>
        <begin position="310"/>
        <end position="331"/>
    </location>
</feature>
<proteinExistence type="predicted"/>
<feature type="domain" description="DUF202" evidence="6">
    <location>
        <begin position="273"/>
        <end position="324"/>
    </location>
</feature>
<dbReference type="InterPro" id="IPR037257">
    <property type="entry name" value="T2SS_E_N_sf"/>
</dbReference>
<dbReference type="HOGENOM" id="CLU_789240_0_0_7"/>
<evidence type="ECO:0000259" key="6">
    <source>
        <dbReference type="Pfam" id="PF02656"/>
    </source>
</evidence>
<dbReference type="GO" id="GO:0012505">
    <property type="term" value="C:endomembrane system"/>
    <property type="evidence" value="ECO:0007669"/>
    <property type="project" value="UniProtKB-SubCell"/>
</dbReference>
<dbReference type="InterPro" id="IPR007831">
    <property type="entry name" value="T2SS_GspE_N"/>
</dbReference>
<reference evidence="8" key="1">
    <citation type="submission" date="2011-11" db="EMBL/GenBank/DDBJ databases">
        <title>Improved High-Quality Draft sequence of Desulfovibrio sp. U5L.</title>
        <authorList>
            <consortium name="US DOE Joint Genome Institute"/>
            <person name="Lucas S."/>
            <person name="Han J."/>
            <person name="Lapidus A."/>
            <person name="Cheng J.-F."/>
            <person name="Goodwin L."/>
            <person name="Pitluck S."/>
            <person name="Peters L."/>
            <person name="Ovchinnikova G."/>
            <person name="Held B."/>
            <person name="Detter J.C."/>
            <person name="Han C."/>
            <person name="Tapia R."/>
            <person name="Land M."/>
            <person name="Hauser L."/>
            <person name="Kyrpides N."/>
            <person name="Ivanova N."/>
            <person name="Pagani I."/>
            <person name="Gabster J."/>
            <person name="Walker C."/>
            <person name="Stolyar S."/>
            <person name="Stahl D."/>
            <person name="Arkin A."/>
            <person name="Dehal P."/>
            <person name="Hazen T."/>
            <person name="Woyke T."/>
        </authorList>
    </citation>
    <scope>NUCLEOTIDE SEQUENCE [LARGE SCALE GENOMIC DNA]</scope>
    <source>
        <strain evidence="8">U5L</strain>
    </source>
</reference>
<dbReference type="eggNOG" id="ENOG5032B79">
    <property type="taxonomic scope" value="Bacteria"/>
</dbReference>
<dbReference type="EMBL" id="JH600068">
    <property type="protein sequence ID" value="EIG52608.1"/>
    <property type="molecule type" value="Genomic_DNA"/>
</dbReference>
<evidence type="ECO:0000256" key="4">
    <source>
        <dbReference type="ARBA" id="ARBA00023136"/>
    </source>
</evidence>
<dbReference type="AlphaFoldDB" id="I2PYK2"/>
<dbReference type="Pfam" id="PF02656">
    <property type="entry name" value="DUF202"/>
    <property type="match status" value="1"/>
</dbReference>
<evidence type="ECO:0000256" key="1">
    <source>
        <dbReference type="ARBA" id="ARBA00004127"/>
    </source>
</evidence>
<keyword evidence="3 5" id="KW-1133">Transmembrane helix</keyword>
<dbReference type="SUPFAM" id="SSF160246">
    <property type="entry name" value="EspE N-terminal domain-like"/>
    <property type="match status" value="1"/>
</dbReference>
<evidence type="ECO:0000256" key="3">
    <source>
        <dbReference type="ARBA" id="ARBA00022989"/>
    </source>
</evidence>
<evidence type="ECO:0000256" key="5">
    <source>
        <dbReference type="SAM" id="Phobius"/>
    </source>
</evidence>
<name>I2PYK2_9BACT</name>
<gene>
    <name evidence="8" type="ORF">DesU5LDRAFT_0907</name>
</gene>
<evidence type="ECO:0000313" key="8">
    <source>
        <dbReference type="EMBL" id="EIG52608.1"/>
    </source>
</evidence>
<dbReference type="STRING" id="596152.DesU5LDRAFT_0907"/>
<sequence>MPTDAASAPSPLYFDERLRIPEALLARLPAAVFAEARWLPAALCHGDTLLVAAVDPADPAIRQAIAGIFPEYAPRFVVASALALRRLAADFAPSVTGAPVGVVRTNLAHWRNTMALWRTRLACWRTDMATGRTWLNAMRFGLGLTALGNTLLRTAPAGGSQAADIACLGLGLVLAAVSGRAYLRLRLSRHRLPGVQTLVEVSAATLQFLEEYHFIEDGRRRPASRHTMLARLGDMLEDHATILEIASGAPERIHLARERNVLAAQRTVCACYRTIAARARTGLAFIRTGVALLGLGLGLLQYFGGGLLSLADWLLAVAGAAMIVDGLLWYWPVRKEPVRTPRCMDPAECRS</sequence>
<keyword evidence="2 5" id="KW-0812">Transmembrane</keyword>
<dbReference type="Pfam" id="PF05157">
    <property type="entry name" value="MshEN"/>
    <property type="match status" value="1"/>
</dbReference>
<dbReference type="InterPro" id="IPR003807">
    <property type="entry name" value="DUF202"/>
</dbReference>
<protein>
    <submittedName>
        <fullName evidence="8">GSPII_E-like protein</fullName>
    </submittedName>
</protein>
<feature type="transmembrane region" description="Helical" evidence="5">
    <location>
        <begin position="283"/>
        <end position="304"/>
    </location>
</feature>
<dbReference type="OrthoDB" id="5790645at2"/>
<feature type="transmembrane region" description="Helical" evidence="5">
    <location>
        <begin position="162"/>
        <end position="183"/>
    </location>
</feature>